<gene>
    <name evidence="3" type="ORF">B0T24DRAFT_566104</name>
</gene>
<protein>
    <recommendedName>
        <fullName evidence="2">DUF1746 domain-containing protein</fullName>
    </recommendedName>
</protein>
<feature type="region of interest" description="Disordered" evidence="1">
    <location>
        <begin position="257"/>
        <end position="279"/>
    </location>
</feature>
<dbReference type="Proteomes" id="UP001287356">
    <property type="component" value="Unassembled WGS sequence"/>
</dbReference>
<dbReference type="EMBL" id="JAULSN010000001">
    <property type="protein sequence ID" value="KAK3383401.1"/>
    <property type="molecule type" value="Genomic_DNA"/>
</dbReference>
<comment type="caution">
    <text evidence="3">The sequence shown here is derived from an EMBL/GenBank/DDBJ whole genome shotgun (WGS) entry which is preliminary data.</text>
</comment>
<dbReference type="GO" id="GO:0044695">
    <property type="term" value="C:Dsc E3 ubiquitin ligase complex"/>
    <property type="evidence" value="ECO:0007669"/>
    <property type="project" value="InterPro"/>
</dbReference>
<evidence type="ECO:0000313" key="4">
    <source>
        <dbReference type="Proteomes" id="UP001287356"/>
    </source>
</evidence>
<feature type="domain" description="DUF1746" evidence="2">
    <location>
        <begin position="76"/>
        <end position="189"/>
    </location>
</feature>
<feature type="region of interest" description="Disordered" evidence="1">
    <location>
        <begin position="1"/>
        <end position="57"/>
    </location>
</feature>
<dbReference type="PANTHER" id="PTHR39405:SF1">
    <property type="entry name" value="DSC E3 UBIQUITIN LIGASE COMPLEX SUBUNIT 4"/>
    <property type="match status" value="1"/>
</dbReference>
<reference evidence="3" key="2">
    <citation type="submission" date="2023-06" db="EMBL/GenBank/DDBJ databases">
        <authorList>
            <consortium name="Lawrence Berkeley National Laboratory"/>
            <person name="Haridas S."/>
            <person name="Hensen N."/>
            <person name="Bonometti L."/>
            <person name="Westerberg I."/>
            <person name="Brannstrom I.O."/>
            <person name="Guillou S."/>
            <person name="Cros-Aarteil S."/>
            <person name="Calhoun S."/>
            <person name="Kuo A."/>
            <person name="Mondo S."/>
            <person name="Pangilinan J."/>
            <person name="Riley R."/>
            <person name="Labutti K."/>
            <person name="Andreopoulos B."/>
            <person name="Lipzen A."/>
            <person name="Chen C."/>
            <person name="Yanf M."/>
            <person name="Daum C."/>
            <person name="Ng V."/>
            <person name="Clum A."/>
            <person name="Steindorff A."/>
            <person name="Ohm R."/>
            <person name="Martin F."/>
            <person name="Silar P."/>
            <person name="Natvig D."/>
            <person name="Lalanne C."/>
            <person name="Gautier V."/>
            <person name="Ament-Velasquez S.L."/>
            <person name="Kruys A."/>
            <person name="Hutchinson M.I."/>
            <person name="Powell A.J."/>
            <person name="Barry K."/>
            <person name="Miller A.N."/>
            <person name="Grigoriev I.V."/>
            <person name="Debuchy R."/>
            <person name="Gladieux P."/>
            <person name="Thoren M.H."/>
            <person name="Johannesson H."/>
        </authorList>
    </citation>
    <scope>NUCLEOTIDE SEQUENCE</scope>
    <source>
        <strain evidence="3">CBS 958.72</strain>
    </source>
</reference>
<keyword evidence="4" id="KW-1185">Reference proteome</keyword>
<dbReference type="AlphaFoldDB" id="A0AAE0NKT7"/>
<dbReference type="PANTHER" id="PTHR39405">
    <property type="entry name" value="DSC E3 UBIQUITIN LIGASE COMPLEX SUBUNIT 4"/>
    <property type="match status" value="1"/>
</dbReference>
<feature type="compositionally biased region" description="Polar residues" evidence="1">
    <location>
        <begin position="1"/>
        <end position="12"/>
    </location>
</feature>
<dbReference type="GO" id="GO:0005783">
    <property type="term" value="C:endoplasmic reticulum"/>
    <property type="evidence" value="ECO:0007669"/>
    <property type="project" value="TreeGrafter"/>
</dbReference>
<evidence type="ECO:0000256" key="1">
    <source>
        <dbReference type="SAM" id="MobiDB-lite"/>
    </source>
</evidence>
<evidence type="ECO:0000259" key="2">
    <source>
        <dbReference type="Pfam" id="PF08508"/>
    </source>
</evidence>
<reference evidence="3" key="1">
    <citation type="journal article" date="2023" name="Mol. Phylogenet. Evol.">
        <title>Genome-scale phylogeny and comparative genomics of the fungal order Sordariales.</title>
        <authorList>
            <person name="Hensen N."/>
            <person name="Bonometti L."/>
            <person name="Westerberg I."/>
            <person name="Brannstrom I.O."/>
            <person name="Guillou S."/>
            <person name="Cros-Aarteil S."/>
            <person name="Calhoun S."/>
            <person name="Haridas S."/>
            <person name="Kuo A."/>
            <person name="Mondo S."/>
            <person name="Pangilinan J."/>
            <person name="Riley R."/>
            <person name="LaButti K."/>
            <person name="Andreopoulos B."/>
            <person name="Lipzen A."/>
            <person name="Chen C."/>
            <person name="Yan M."/>
            <person name="Daum C."/>
            <person name="Ng V."/>
            <person name="Clum A."/>
            <person name="Steindorff A."/>
            <person name="Ohm R.A."/>
            <person name="Martin F."/>
            <person name="Silar P."/>
            <person name="Natvig D.O."/>
            <person name="Lalanne C."/>
            <person name="Gautier V."/>
            <person name="Ament-Velasquez S.L."/>
            <person name="Kruys A."/>
            <person name="Hutchinson M.I."/>
            <person name="Powell A.J."/>
            <person name="Barry K."/>
            <person name="Miller A.N."/>
            <person name="Grigoriev I.V."/>
            <person name="Debuchy R."/>
            <person name="Gladieux P."/>
            <person name="Hiltunen Thoren M."/>
            <person name="Johannesson H."/>
        </authorList>
    </citation>
    <scope>NUCLEOTIDE SEQUENCE</scope>
    <source>
        <strain evidence="3">CBS 958.72</strain>
    </source>
</reference>
<dbReference type="GO" id="GO:0032933">
    <property type="term" value="P:SREBP signaling pathway"/>
    <property type="evidence" value="ECO:0007669"/>
    <property type="project" value="InterPro"/>
</dbReference>
<feature type="compositionally biased region" description="Basic and acidic residues" evidence="1">
    <location>
        <begin position="265"/>
        <end position="274"/>
    </location>
</feature>
<sequence length="349" mass="38063">MNNDSAPGSSSAAREPLQPSDDWQQNGGEDGGRGEPPAESGEGRSSALPSFESTRKQKRREGLSKKLQFMTLLQKSLDTVVFSYLCILYYMECSFPRLLLRLIPHYILLTPKEAVVSLPAKRPHVFGIFVPNIICMLFHAMLSLPRASESARGYLNGGIIIDFIGQKPATSKLGLLLFDMVILGVQCLMLAVHHDRERLRKVLDPSLPTARASLAEASSPTPPDPTQDLDAEERGIIRDEANIGEDSGGIELQNIASRADSAQQDDVRDPEDSGRIGPTYYSSATSIDLVDIMRSGSAILGNFHIVHAIRTIGNDYQAAAAYSLQSLGYNATLAALAAERRARAQQQQQ</sequence>
<organism evidence="3 4">
    <name type="scientific">Lasiosphaeria ovina</name>
    <dbReference type="NCBI Taxonomy" id="92902"/>
    <lineage>
        <taxon>Eukaryota</taxon>
        <taxon>Fungi</taxon>
        <taxon>Dikarya</taxon>
        <taxon>Ascomycota</taxon>
        <taxon>Pezizomycotina</taxon>
        <taxon>Sordariomycetes</taxon>
        <taxon>Sordariomycetidae</taxon>
        <taxon>Sordariales</taxon>
        <taxon>Lasiosphaeriaceae</taxon>
        <taxon>Lasiosphaeria</taxon>
    </lineage>
</organism>
<proteinExistence type="predicted"/>
<dbReference type="InterPro" id="IPR038967">
    <property type="entry name" value="Dsc4-like"/>
</dbReference>
<accession>A0AAE0NKT7</accession>
<name>A0AAE0NKT7_9PEZI</name>
<dbReference type="Pfam" id="PF08508">
    <property type="entry name" value="DUF1746"/>
    <property type="match status" value="1"/>
</dbReference>
<dbReference type="InterPro" id="IPR013715">
    <property type="entry name" value="DUF1746"/>
</dbReference>
<evidence type="ECO:0000313" key="3">
    <source>
        <dbReference type="EMBL" id="KAK3383401.1"/>
    </source>
</evidence>